<name>A0ABN1NPR7_9ACTN</name>
<evidence type="ECO:0000313" key="3">
    <source>
        <dbReference type="Proteomes" id="UP001501578"/>
    </source>
</evidence>
<proteinExistence type="predicted"/>
<dbReference type="Proteomes" id="UP001501578">
    <property type="component" value="Unassembled WGS sequence"/>
</dbReference>
<keyword evidence="3" id="KW-1185">Reference proteome</keyword>
<accession>A0ABN1NPR7</accession>
<comment type="caution">
    <text evidence="2">The sequence shown here is derived from an EMBL/GenBank/DDBJ whole genome shotgun (WGS) entry which is preliminary data.</text>
</comment>
<evidence type="ECO:0000313" key="2">
    <source>
        <dbReference type="EMBL" id="GAA0914185.1"/>
    </source>
</evidence>
<feature type="region of interest" description="Disordered" evidence="1">
    <location>
        <begin position="1"/>
        <end position="27"/>
    </location>
</feature>
<sequence>MPGVRSPQVPRSYPAEQDRKFAKKSWAPGYLTTRPGARAKAFLYPGTYDPAVLTHEERLKDTLASAELRQISGGGKTTSRPPASLPALYALGRHDTIVCGRTSDCGKDPNARSTEFIVPDSGHSINVSKGARLFYEHTFTWLESKGIGVSQPG</sequence>
<dbReference type="EMBL" id="BAAAHQ010000001">
    <property type="protein sequence ID" value="GAA0914185.1"/>
    <property type="molecule type" value="Genomic_DNA"/>
</dbReference>
<evidence type="ECO:0000256" key="1">
    <source>
        <dbReference type="SAM" id="MobiDB-lite"/>
    </source>
</evidence>
<protein>
    <recommendedName>
        <fullName evidence="4">Alpha/beta hydrolase</fullName>
    </recommendedName>
</protein>
<reference evidence="2 3" key="1">
    <citation type="journal article" date="2019" name="Int. J. Syst. Evol. Microbiol.">
        <title>The Global Catalogue of Microorganisms (GCM) 10K type strain sequencing project: providing services to taxonomists for standard genome sequencing and annotation.</title>
        <authorList>
            <consortium name="The Broad Institute Genomics Platform"/>
            <consortium name="The Broad Institute Genome Sequencing Center for Infectious Disease"/>
            <person name="Wu L."/>
            <person name="Ma J."/>
        </authorList>
    </citation>
    <scope>NUCLEOTIDE SEQUENCE [LARGE SCALE GENOMIC DNA]</scope>
    <source>
        <strain evidence="2 3">JCM 11136</strain>
    </source>
</reference>
<gene>
    <name evidence="2" type="ORF">GCM10009560_07350</name>
</gene>
<evidence type="ECO:0008006" key="4">
    <source>
        <dbReference type="Google" id="ProtNLM"/>
    </source>
</evidence>
<organism evidence="2 3">
    <name type="scientific">Nonomuraea longicatena</name>
    <dbReference type="NCBI Taxonomy" id="83682"/>
    <lineage>
        <taxon>Bacteria</taxon>
        <taxon>Bacillati</taxon>
        <taxon>Actinomycetota</taxon>
        <taxon>Actinomycetes</taxon>
        <taxon>Streptosporangiales</taxon>
        <taxon>Streptosporangiaceae</taxon>
        <taxon>Nonomuraea</taxon>
    </lineage>
</organism>